<dbReference type="Pfam" id="PF02518">
    <property type="entry name" value="HATPase_c"/>
    <property type="match status" value="1"/>
</dbReference>
<name>A0A285NM16_9AQUI</name>
<dbReference type="SMART" id="SM00387">
    <property type="entry name" value="HATPase_c"/>
    <property type="match status" value="1"/>
</dbReference>
<dbReference type="SUPFAM" id="SSF47384">
    <property type="entry name" value="Homodimeric domain of signal transducing histidine kinase"/>
    <property type="match status" value="1"/>
</dbReference>
<dbReference type="InterPro" id="IPR036097">
    <property type="entry name" value="HisK_dim/P_sf"/>
</dbReference>
<dbReference type="GO" id="GO:0005524">
    <property type="term" value="F:ATP binding"/>
    <property type="evidence" value="ECO:0007669"/>
    <property type="project" value="UniProtKB-KW"/>
</dbReference>
<keyword evidence="9" id="KW-0472">Membrane</keyword>
<accession>A0A285NM16</accession>
<feature type="transmembrane region" description="Helical" evidence="9">
    <location>
        <begin position="12"/>
        <end position="31"/>
    </location>
</feature>
<reference evidence="12" key="1">
    <citation type="submission" date="2017-09" db="EMBL/GenBank/DDBJ databases">
        <authorList>
            <person name="Varghese N."/>
            <person name="Submissions S."/>
        </authorList>
    </citation>
    <scope>NUCLEOTIDE SEQUENCE [LARGE SCALE GENOMIC DNA]</scope>
    <source>
        <strain evidence="12">DSM 15103</strain>
    </source>
</reference>
<evidence type="ECO:0000256" key="2">
    <source>
        <dbReference type="ARBA" id="ARBA00012438"/>
    </source>
</evidence>
<dbReference type="EC" id="2.7.13.3" evidence="2"/>
<dbReference type="OrthoDB" id="1931120at2"/>
<evidence type="ECO:0000256" key="8">
    <source>
        <dbReference type="ARBA" id="ARBA00023012"/>
    </source>
</evidence>
<evidence type="ECO:0000256" key="4">
    <source>
        <dbReference type="ARBA" id="ARBA00022679"/>
    </source>
</evidence>
<keyword evidence="8" id="KW-0902">Two-component regulatory system</keyword>
<dbReference type="InterPro" id="IPR003594">
    <property type="entry name" value="HATPase_dom"/>
</dbReference>
<dbReference type="EMBL" id="OBEI01000010">
    <property type="protein sequence ID" value="SNZ10278.1"/>
    <property type="molecule type" value="Genomic_DNA"/>
</dbReference>
<keyword evidence="9" id="KW-0812">Transmembrane</keyword>
<keyword evidence="6 11" id="KW-0418">Kinase</keyword>
<proteinExistence type="predicted"/>
<dbReference type="InterPro" id="IPR003661">
    <property type="entry name" value="HisK_dim/P_dom"/>
</dbReference>
<sequence length="391" mass="45057">MQIEHAFSNYKTLRFIFSFTLLLAFSIFTGFESFTSNSQILAATILFIYTVISFLTIFIEKVTIFDILLDISFISAFIFTDFDRLKYFSIIYLFPLFFSGFNFKPQHAYIITLVTFSEYLLLFLFYREYHQTGFLNLVLNGVAFIFITTAGVKLKQQIEKQQRYIKKLEEEKRISEVYKRLYRISAELAHEIRNPLASIKAASDLLSEGNPNPKLLKMIKEESARLNKLLSDFLLLSRPKESEKRWVDVRDILIRIKELYSKEDKEIILNINDKPKIFISEKSFESAVSNVVKNAVEWSKTKVVINVYVVNDKLFIEVEDDGTGITEENKDKIFEPFFTTSSSGTGLGLAIAKRVVMENGGNIFVEDSSLGGAKFVLTFPVGEKYEGFDSR</sequence>
<gene>
    <name evidence="11" type="ORF">SAMN06265182_1799</name>
</gene>
<dbReference type="Pfam" id="PF00512">
    <property type="entry name" value="HisKA"/>
    <property type="match status" value="1"/>
</dbReference>
<dbReference type="AlphaFoldDB" id="A0A285NM16"/>
<evidence type="ECO:0000259" key="10">
    <source>
        <dbReference type="PROSITE" id="PS50109"/>
    </source>
</evidence>
<keyword evidence="3" id="KW-0597">Phosphoprotein</keyword>
<comment type="catalytic activity">
    <reaction evidence="1">
        <text>ATP + protein L-histidine = ADP + protein N-phospho-L-histidine.</text>
        <dbReference type="EC" id="2.7.13.3"/>
    </reaction>
</comment>
<evidence type="ECO:0000256" key="7">
    <source>
        <dbReference type="ARBA" id="ARBA00022840"/>
    </source>
</evidence>
<evidence type="ECO:0000313" key="11">
    <source>
        <dbReference type="EMBL" id="SNZ10278.1"/>
    </source>
</evidence>
<keyword evidence="7" id="KW-0067">ATP-binding</keyword>
<dbReference type="PRINTS" id="PR00344">
    <property type="entry name" value="BCTRLSENSOR"/>
</dbReference>
<feature type="domain" description="Histidine kinase" evidence="10">
    <location>
        <begin position="187"/>
        <end position="383"/>
    </location>
</feature>
<dbReference type="GO" id="GO:0000155">
    <property type="term" value="F:phosphorelay sensor kinase activity"/>
    <property type="evidence" value="ECO:0007669"/>
    <property type="project" value="InterPro"/>
</dbReference>
<dbReference type="InterPro" id="IPR005467">
    <property type="entry name" value="His_kinase_dom"/>
</dbReference>
<dbReference type="Gene3D" id="3.30.565.10">
    <property type="entry name" value="Histidine kinase-like ATPase, C-terminal domain"/>
    <property type="match status" value="1"/>
</dbReference>
<evidence type="ECO:0000256" key="9">
    <source>
        <dbReference type="SAM" id="Phobius"/>
    </source>
</evidence>
<keyword evidence="4" id="KW-0808">Transferase</keyword>
<dbReference type="CDD" id="cd00075">
    <property type="entry name" value="HATPase"/>
    <property type="match status" value="1"/>
</dbReference>
<dbReference type="CDD" id="cd00082">
    <property type="entry name" value="HisKA"/>
    <property type="match status" value="1"/>
</dbReference>
<keyword evidence="9" id="KW-1133">Transmembrane helix</keyword>
<keyword evidence="12" id="KW-1185">Reference proteome</keyword>
<evidence type="ECO:0000256" key="1">
    <source>
        <dbReference type="ARBA" id="ARBA00000085"/>
    </source>
</evidence>
<dbReference type="PANTHER" id="PTHR43065:SF10">
    <property type="entry name" value="PEROXIDE STRESS-ACTIVATED HISTIDINE KINASE MAK3"/>
    <property type="match status" value="1"/>
</dbReference>
<keyword evidence="5" id="KW-0547">Nucleotide-binding</keyword>
<protein>
    <recommendedName>
        <fullName evidence="2">histidine kinase</fullName>
        <ecNumber evidence="2">2.7.13.3</ecNumber>
    </recommendedName>
</protein>
<evidence type="ECO:0000256" key="6">
    <source>
        <dbReference type="ARBA" id="ARBA00022777"/>
    </source>
</evidence>
<dbReference type="SMART" id="SM00388">
    <property type="entry name" value="HisKA"/>
    <property type="match status" value="1"/>
</dbReference>
<dbReference type="PROSITE" id="PS50109">
    <property type="entry name" value="HIS_KIN"/>
    <property type="match status" value="1"/>
</dbReference>
<feature type="transmembrane region" description="Helical" evidence="9">
    <location>
        <begin position="108"/>
        <end position="127"/>
    </location>
</feature>
<evidence type="ECO:0000256" key="3">
    <source>
        <dbReference type="ARBA" id="ARBA00022553"/>
    </source>
</evidence>
<evidence type="ECO:0000256" key="5">
    <source>
        <dbReference type="ARBA" id="ARBA00022741"/>
    </source>
</evidence>
<feature type="transmembrane region" description="Helical" evidence="9">
    <location>
        <begin position="37"/>
        <end position="55"/>
    </location>
</feature>
<dbReference type="InterPro" id="IPR004358">
    <property type="entry name" value="Sig_transdc_His_kin-like_C"/>
</dbReference>
<dbReference type="SUPFAM" id="SSF55874">
    <property type="entry name" value="ATPase domain of HSP90 chaperone/DNA topoisomerase II/histidine kinase"/>
    <property type="match status" value="1"/>
</dbReference>
<organism evidence="11 12">
    <name type="scientific">Persephonella hydrogeniphila</name>
    <dbReference type="NCBI Taxonomy" id="198703"/>
    <lineage>
        <taxon>Bacteria</taxon>
        <taxon>Pseudomonadati</taxon>
        <taxon>Aquificota</taxon>
        <taxon>Aquificia</taxon>
        <taxon>Aquificales</taxon>
        <taxon>Hydrogenothermaceae</taxon>
        <taxon>Persephonella</taxon>
    </lineage>
</organism>
<evidence type="ECO:0000313" key="12">
    <source>
        <dbReference type="Proteomes" id="UP000219036"/>
    </source>
</evidence>
<dbReference type="InterPro" id="IPR036890">
    <property type="entry name" value="HATPase_C_sf"/>
</dbReference>
<dbReference type="Gene3D" id="1.10.287.130">
    <property type="match status" value="1"/>
</dbReference>
<dbReference type="PANTHER" id="PTHR43065">
    <property type="entry name" value="SENSOR HISTIDINE KINASE"/>
    <property type="match status" value="1"/>
</dbReference>
<dbReference type="Proteomes" id="UP000219036">
    <property type="component" value="Unassembled WGS sequence"/>
</dbReference>
<feature type="transmembrane region" description="Helical" evidence="9">
    <location>
        <begin position="133"/>
        <end position="154"/>
    </location>
</feature>